<dbReference type="InterPro" id="IPR027268">
    <property type="entry name" value="Peptidase_M4/M1_CTD_sf"/>
</dbReference>
<evidence type="ECO:0000256" key="2">
    <source>
        <dbReference type="PIRSR" id="PIRSR634015-3"/>
    </source>
</evidence>
<dbReference type="AlphaFoldDB" id="A0A7G8BCB4"/>
<dbReference type="InterPro" id="IPR045357">
    <property type="entry name" value="Aminopeptidase_N-like_N"/>
</dbReference>
<reference evidence="6 7" key="1">
    <citation type="submission" date="2020-08" db="EMBL/GenBank/DDBJ databases">
        <title>Edaphobacter telluris sp. nov. and Acidobacterium dinghuensis sp. nov., two acidobacteria isolated from forest soil.</title>
        <authorList>
            <person name="Fu J."/>
            <person name="Qiu L."/>
        </authorList>
    </citation>
    <scope>NUCLEOTIDE SEQUENCE [LARGE SCALE GENOMIC DNA]</scope>
    <source>
        <strain evidence="6">4Y35</strain>
    </source>
</reference>
<dbReference type="Gene3D" id="1.10.390.10">
    <property type="entry name" value="Neutral Protease Domain 2"/>
    <property type="match status" value="1"/>
</dbReference>
<dbReference type="GO" id="GO:0008270">
    <property type="term" value="F:zinc ion binding"/>
    <property type="evidence" value="ECO:0007669"/>
    <property type="project" value="InterPro"/>
</dbReference>
<dbReference type="InterPro" id="IPR014782">
    <property type="entry name" value="Peptidase_M1_dom"/>
</dbReference>
<dbReference type="SUPFAM" id="SSF55486">
    <property type="entry name" value="Metalloproteases ('zincins'), catalytic domain"/>
    <property type="match status" value="1"/>
</dbReference>
<feature type="domain" description="Peptidase M1 membrane alanine aminopeptidase" evidence="4">
    <location>
        <begin position="310"/>
        <end position="483"/>
    </location>
</feature>
<keyword evidence="7" id="KW-1185">Reference proteome</keyword>
<organism evidence="6 7">
    <name type="scientific">Alloacidobacterium dinghuense</name>
    <dbReference type="NCBI Taxonomy" id="2763107"/>
    <lineage>
        <taxon>Bacteria</taxon>
        <taxon>Pseudomonadati</taxon>
        <taxon>Acidobacteriota</taxon>
        <taxon>Terriglobia</taxon>
        <taxon>Terriglobales</taxon>
        <taxon>Acidobacteriaceae</taxon>
        <taxon>Alloacidobacterium</taxon>
    </lineage>
</organism>
<feature type="signal peptide" evidence="3">
    <location>
        <begin position="1"/>
        <end position="29"/>
    </location>
</feature>
<name>A0A7G8BCB4_9BACT</name>
<keyword evidence="2" id="KW-0862">Zinc</keyword>
<feature type="binding site" evidence="2">
    <location>
        <position position="348"/>
    </location>
    <ligand>
        <name>Zn(2+)</name>
        <dbReference type="ChEBI" id="CHEBI:29105"/>
        <note>catalytic</note>
    </ligand>
</feature>
<evidence type="ECO:0000313" key="7">
    <source>
        <dbReference type="Proteomes" id="UP000515312"/>
    </source>
</evidence>
<keyword evidence="2" id="KW-0479">Metal-binding</keyword>
<dbReference type="InterPro" id="IPR034015">
    <property type="entry name" value="M1_LTA4H"/>
</dbReference>
<dbReference type="GO" id="GO:0008237">
    <property type="term" value="F:metallopeptidase activity"/>
    <property type="evidence" value="ECO:0007669"/>
    <property type="project" value="InterPro"/>
</dbReference>
<evidence type="ECO:0000259" key="5">
    <source>
        <dbReference type="Pfam" id="PF17900"/>
    </source>
</evidence>
<comment type="cofactor">
    <cofactor evidence="2">
        <name>Zn(2+)</name>
        <dbReference type="ChEBI" id="CHEBI:29105"/>
    </cofactor>
    <text evidence="2">Binds 1 zinc ion per subunit.</text>
</comment>
<dbReference type="InterPro" id="IPR042097">
    <property type="entry name" value="Aminopeptidase_N-like_N_sf"/>
</dbReference>
<dbReference type="KEGG" id="adin:H7849_13370"/>
<dbReference type="Pfam" id="PF17900">
    <property type="entry name" value="Peptidase_M1_N"/>
    <property type="match status" value="1"/>
</dbReference>
<protein>
    <submittedName>
        <fullName evidence="6">M1 family metallopeptidase</fullName>
    </submittedName>
</protein>
<dbReference type="Pfam" id="PF01433">
    <property type="entry name" value="Peptidase_M1"/>
    <property type="match status" value="1"/>
</dbReference>
<feature type="domain" description="Aminopeptidase N-like N-terminal" evidence="5">
    <location>
        <begin position="60"/>
        <end position="237"/>
    </location>
</feature>
<dbReference type="RefSeq" id="WP_186739868.1">
    <property type="nucleotide sequence ID" value="NZ_CP060394.1"/>
</dbReference>
<feature type="binding site" evidence="2">
    <location>
        <position position="352"/>
    </location>
    <ligand>
        <name>Zn(2+)</name>
        <dbReference type="ChEBI" id="CHEBI:29105"/>
        <note>catalytic</note>
    </ligand>
</feature>
<feature type="binding site" evidence="2">
    <location>
        <position position="371"/>
    </location>
    <ligand>
        <name>Zn(2+)</name>
        <dbReference type="ChEBI" id="CHEBI:29105"/>
        <note>catalytic</note>
    </ligand>
</feature>
<dbReference type="PANTHER" id="PTHR45726">
    <property type="entry name" value="LEUKOTRIENE A-4 HYDROLASE"/>
    <property type="match status" value="1"/>
</dbReference>
<proteinExistence type="predicted"/>
<dbReference type="PANTHER" id="PTHR45726:SF3">
    <property type="entry name" value="LEUKOTRIENE A-4 HYDROLASE"/>
    <property type="match status" value="1"/>
</dbReference>
<gene>
    <name evidence="6" type="ORF">H7849_13370</name>
</gene>
<evidence type="ECO:0000256" key="3">
    <source>
        <dbReference type="SAM" id="SignalP"/>
    </source>
</evidence>
<evidence type="ECO:0000256" key="1">
    <source>
        <dbReference type="PIRSR" id="PIRSR634015-1"/>
    </source>
</evidence>
<evidence type="ECO:0000259" key="4">
    <source>
        <dbReference type="Pfam" id="PF01433"/>
    </source>
</evidence>
<dbReference type="CDD" id="cd09603">
    <property type="entry name" value="M1_APN_like"/>
    <property type="match status" value="1"/>
</dbReference>
<dbReference type="SUPFAM" id="SSF63737">
    <property type="entry name" value="Leukotriene A4 hydrolase N-terminal domain"/>
    <property type="match status" value="1"/>
</dbReference>
<feature type="active site" description="Proton acceptor" evidence="1">
    <location>
        <position position="349"/>
    </location>
</feature>
<feature type="chain" id="PRO_5028958605" evidence="3">
    <location>
        <begin position="30"/>
        <end position="562"/>
    </location>
</feature>
<dbReference type="Proteomes" id="UP000515312">
    <property type="component" value="Chromosome"/>
</dbReference>
<accession>A0A7G8BCB4</accession>
<feature type="active site" description="Proton donor" evidence="1">
    <location>
        <position position="423"/>
    </location>
</feature>
<dbReference type="EMBL" id="CP060394">
    <property type="protein sequence ID" value="QNI30184.1"/>
    <property type="molecule type" value="Genomic_DNA"/>
</dbReference>
<dbReference type="Gene3D" id="2.60.40.1730">
    <property type="entry name" value="tricorn interacting facor f3 domain"/>
    <property type="match status" value="1"/>
</dbReference>
<sequence>MTSSLRNTAKLLQCALLLAVPTCLPVAHAQAPAGAPHEVSEADRLRGAYGPYRANNDLLYYHLDVRVDPAQKMLSGKNVIRFAMLKPDTRIQLDLVPTFNIDKIVLDEAGGTTRALKYERAAGRTVYVDFPETLKKGTTYTIEFYYSGHPVEMGRFGGFVFRPDPMGRPLVNTACEEEGASVWWPNKDQWQDEVENMDISVEAPSDLVEVSNGRLQRKTDLGDGFTRWDWAVSYPINNYDVSLNIGKYEHFSDVYSDQYGPLTLDYYVFPEDLDKAKRQFLQAKNMLKAFEHAFGEYPFYRDGYKLIEALYSGVENQTAITYGNHFENGYLGRPKTGIGTWFDFIIVHESAHEWFGNSITARDRSDMWIHEGWANYCESVFVEYMWGKGDAITYINTGKENVKNAEPVICEEGTVCTPPVDQYKKGGLFLNTVRSVIDDDHEWFALLHDYYQHFKYQTIMTTDIAAYFSKHSGRNLTPIFNEYLRHAAIPTLELRFDSQAHTVAYRWQADEPAFAMPVKVGDKNHWQIITPVTTRWQAMNTPLDSEHFDVATDQYYVNIRKL</sequence>
<keyword evidence="3" id="KW-0732">Signal</keyword>
<evidence type="ECO:0000313" key="6">
    <source>
        <dbReference type="EMBL" id="QNI30184.1"/>
    </source>
</evidence>